<dbReference type="InterPro" id="IPR013493">
    <property type="entry name" value="CHP02677"/>
</dbReference>
<protein>
    <submittedName>
        <fullName evidence="2">Uncharacterized protein</fullName>
    </submittedName>
</protein>
<proteinExistence type="predicted"/>
<feature type="compositionally biased region" description="Low complexity" evidence="1">
    <location>
        <begin position="1"/>
        <end position="16"/>
    </location>
</feature>
<evidence type="ECO:0000313" key="3">
    <source>
        <dbReference type="Proteomes" id="UP001501585"/>
    </source>
</evidence>
<gene>
    <name evidence="2" type="ORF">GCM10009799_19870</name>
</gene>
<dbReference type="Proteomes" id="UP001501585">
    <property type="component" value="Unassembled WGS sequence"/>
</dbReference>
<feature type="region of interest" description="Disordered" evidence="1">
    <location>
        <begin position="1"/>
        <end position="31"/>
    </location>
</feature>
<keyword evidence="3" id="KW-1185">Reference proteome</keyword>
<reference evidence="2 3" key="1">
    <citation type="journal article" date="2019" name="Int. J. Syst. Evol. Microbiol.">
        <title>The Global Catalogue of Microorganisms (GCM) 10K type strain sequencing project: providing services to taxonomists for standard genome sequencing and annotation.</title>
        <authorList>
            <consortium name="The Broad Institute Genomics Platform"/>
            <consortium name="The Broad Institute Genome Sequencing Center for Infectious Disease"/>
            <person name="Wu L."/>
            <person name="Ma J."/>
        </authorList>
    </citation>
    <scope>NUCLEOTIDE SEQUENCE [LARGE SCALE GENOMIC DNA]</scope>
    <source>
        <strain evidence="2 3">JCM 15313</strain>
    </source>
</reference>
<dbReference type="Pfam" id="PF09660">
    <property type="entry name" value="DUF2397"/>
    <property type="match status" value="1"/>
</dbReference>
<comment type="caution">
    <text evidence="2">The sequence shown here is derived from an EMBL/GenBank/DDBJ whole genome shotgun (WGS) entry which is preliminary data.</text>
</comment>
<evidence type="ECO:0000256" key="1">
    <source>
        <dbReference type="SAM" id="MobiDB-lite"/>
    </source>
</evidence>
<evidence type="ECO:0000313" key="2">
    <source>
        <dbReference type="EMBL" id="GAA1993922.1"/>
    </source>
</evidence>
<name>A0ABN2SYP2_9ACTN</name>
<sequence>MGDSANQATTAAADGGAARGSERAGETGVPVPRHGRAALLRLASWFEAAETDTAHELFTAAFALHSARHLGGAGEEAVAATTSWWDAPIARTAALRLTSALPAAPIPDHTDQQARLRDAAESSAHWRRTAAQELRRVLAEPTGDDARPHLSSLALEVLMELLTAALSAGDATFSPVSAGDLELGIRLHVQSAPAARITLRGADGDLALDGLRMQITAYSVDAGADADTDESDGTDDTAVSGTTTDHCGLAGLDPGIRLVRQA</sequence>
<dbReference type="EMBL" id="BAAAPC010000007">
    <property type="protein sequence ID" value="GAA1993922.1"/>
    <property type="molecule type" value="Genomic_DNA"/>
</dbReference>
<accession>A0ABN2SYP2</accession>
<dbReference type="RefSeq" id="WP_344161583.1">
    <property type="nucleotide sequence ID" value="NZ_BAAAPC010000007.1"/>
</dbReference>
<organism evidence="2 3">
    <name type="scientific">Nocardiopsis rhodophaea</name>
    <dbReference type="NCBI Taxonomy" id="280238"/>
    <lineage>
        <taxon>Bacteria</taxon>
        <taxon>Bacillati</taxon>
        <taxon>Actinomycetota</taxon>
        <taxon>Actinomycetes</taxon>
        <taxon>Streptosporangiales</taxon>
        <taxon>Nocardiopsidaceae</taxon>
        <taxon>Nocardiopsis</taxon>
    </lineage>
</organism>